<gene>
    <name evidence="8" type="ORF">TrVE_jg5129</name>
</gene>
<dbReference type="GO" id="GO:0046872">
    <property type="term" value="F:metal ion binding"/>
    <property type="evidence" value="ECO:0007669"/>
    <property type="project" value="InterPro"/>
</dbReference>
<keyword evidence="2 4" id="KW-0547">Nucleotide-binding</keyword>
<evidence type="ECO:0000256" key="1">
    <source>
        <dbReference type="ARBA" id="ARBA00022598"/>
    </source>
</evidence>
<evidence type="ECO:0000256" key="3">
    <source>
        <dbReference type="ARBA" id="ARBA00022840"/>
    </source>
</evidence>
<feature type="signal peptide" evidence="6">
    <location>
        <begin position="1"/>
        <end position="29"/>
    </location>
</feature>
<dbReference type="Gene3D" id="3.30.470.20">
    <property type="entry name" value="ATP-grasp fold, B domain"/>
    <property type="match status" value="1"/>
</dbReference>
<dbReference type="AlphaFoldDB" id="A0A9W7B6F5"/>
<evidence type="ECO:0000313" key="8">
    <source>
        <dbReference type="EMBL" id="GMH85031.1"/>
    </source>
</evidence>
<evidence type="ECO:0000256" key="2">
    <source>
        <dbReference type="ARBA" id="ARBA00022741"/>
    </source>
</evidence>
<feature type="domain" description="ATP-grasp" evidence="7">
    <location>
        <begin position="184"/>
        <end position="419"/>
    </location>
</feature>
<evidence type="ECO:0000256" key="6">
    <source>
        <dbReference type="SAM" id="SignalP"/>
    </source>
</evidence>
<evidence type="ECO:0000313" key="9">
    <source>
        <dbReference type="Proteomes" id="UP001165160"/>
    </source>
</evidence>
<dbReference type="Proteomes" id="UP001165160">
    <property type="component" value="Unassembled WGS sequence"/>
</dbReference>
<evidence type="ECO:0000256" key="4">
    <source>
        <dbReference type="PROSITE-ProRule" id="PRU00409"/>
    </source>
</evidence>
<keyword evidence="1" id="KW-0436">Ligase</keyword>
<protein>
    <recommendedName>
        <fullName evidence="7">ATP-grasp domain-containing protein</fullName>
    </recommendedName>
</protein>
<keyword evidence="3 4" id="KW-0067">ATP-binding</keyword>
<reference evidence="9" key="1">
    <citation type="journal article" date="2023" name="Commun. Biol.">
        <title>Genome analysis of Parmales, the sister group of diatoms, reveals the evolutionary specialization of diatoms from phago-mixotrophs to photoautotrophs.</title>
        <authorList>
            <person name="Ban H."/>
            <person name="Sato S."/>
            <person name="Yoshikawa S."/>
            <person name="Yamada K."/>
            <person name="Nakamura Y."/>
            <person name="Ichinomiya M."/>
            <person name="Sato N."/>
            <person name="Blanc-Mathieu R."/>
            <person name="Endo H."/>
            <person name="Kuwata A."/>
            <person name="Ogata H."/>
        </authorList>
    </citation>
    <scope>NUCLEOTIDE SEQUENCE [LARGE SCALE GENOMIC DNA]</scope>
    <source>
        <strain evidence="9">NIES 3699</strain>
    </source>
</reference>
<keyword evidence="9" id="KW-1185">Reference proteome</keyword>
<name>A0A9W7B6F5_9STRA</name>
<dbReference type="InterPro" id="IPR052032">
    <property type="entry name" value="ATP-dep_AA_Ligase"/>
</dbReference>
<sequence length="548" mass="60820">MNYKYNAARCAQCFLLLLLSYSLPAPSHPFFLPQQLPRFHAGGRPPHKHLHSFPTPQITSPPHPSPSGLILVDSFSPYHGHYLSSAALEKYNATIINVYSPYVQSILMSQPNLTDDEISKIEAHGIPTGPSLTDWSTKCGVEITSIICESDSGLRATELLASSLNLSPERSNDVGEWRRDKALMYDYLQGTVKMPKTRLCRNEEEAVSFAVQLGVDEFGGGKSVVVKPKRGVASGDVYKCSTTAKIIESVSRIIGSSKFGEEGAVVEDVLVQEFVEGAEFAVDAVSRSGEVKICAVWRYTKREVPGGDFVYCKTELVGECFSDPEDDKLCPAVDDVDGVIVFETLCDFVEETLHNAGVEWGMSHTEIMVNLPTGRATRKADVELTLIEINCRQHNTDFAPVTEACVGYNKLDVCLEAYLGDCAEDGNGGVHRQYDDTDMTWDMVPRRPRLFARGAIVHLQCNVEGVVKKVDLGCIPDLDSVVKVEVYNDFKKGCYVTRTKTMAEDAGWIHLVADDQVKMEKDYEKIMEQMDNIWEIEEGENIDDLFVV</sequence>
<feature type="region of interest" description="Disordered" evidence="5">
    <location>
        <begin position="43"/>
        <end position="62"/>
    </location>
</feature>
<dbReference type="PANTHER" id="PTHR43585:SF2">
    <property type="entry name" value="ATP-GRASP ENZYME FSQD"/>
    <property type="match status" value="1"/>
</dbReference>
<accession>A0A9W7B6F5</accession>
<evidence type="ECO:0000259" key="7">
    <source>
        <dbReference type="PROSITE" id="PS50975"/>
    </source>
</evidence>
<dbReference type="SUPFAM" id="SSF56059">
    <property type="entry name" value="Glutathione synthetase ATP-binding domain-like"/>
    <property type="match status" value="1"/>
</dbReference>
<dbReference type="GO" id="GO:0005524">
    <property type="term" value="F:ATP binding"/>
    <property type="evidence" value="ECO:0007669"/>
    <property type="project" value="UniProtKB-UniRule"/>
</dbReference>
<dbReference type="EMBL" id="BRXX01000044">
    <property type="protein sequence ID" value="GMH85031.1"/>
    <property type="molecule type" value="Genomic_DNA"/>
</dbReference>
<dbReference type="GO" id="GO:0016874">
    <property type="term" value="F:ligase activity"/>
    <property type="evidence" value="ECO:0007669"/>
    <property type="project" value="UniProtKB-KW"/>
</dbReference>
<dbReference type="InterPro" id="IPR011761">
    <property type="entry name" value="ATP-grasp"/>
</dbReference>
<feature type="chain" id="PRO_5040935031" description="ATP-grasp domain-containing protein" evidence="6">
    <location>
        <begin position="30"/>
        <end position="548"/>
    </location>
</feature>
<dbReference type="Pfam" id="PF13535">
    <property type="entry name" value="ATP-grasp_4"/>
    <property type="match status" value="1"/>
</dbReference>
<evidence type="ECO:0000256" key="5">
    <source>
        <dbReference type="SAM" id="MobiDB-lite"/>
    </source>
</evidence>
<organism evidence="8 9">
    <name type="scientific">Triparma verrucosa</name>
    <dbReference type="NCBI Taxonomy" id="1606542"/>
    <lineage>
        <taxon>Eukaryota</taxon>
        <taxon>Sar</taxon>
        <taxon>Stramenopiles</taxon>
        <taxon>Ochrophyta</taxon>
        <taxon>Bolidophyceae</taxon>
        <taxon>Parmales</taxon>
        <taxon>Triparmaceae</taxon>
        <taxon>Triparma</taxon>
    </lineage>
</organism>
<dbReference type="PANTHER" id="PTHR43585">
    <property type="entry name" value="FUMIPYRROLE BIOSYNTHESIS PROTEIN C"/>
    <property type="match status" value="1"/>
</dbReference>
<keyword evidence="6" id="KW-0732">Signal</keyword>
<proteinExistence type="predicted"/>
<dbReference type="PROSITE" id="PS50975">
    <property type="entry name" value="ATP_GRASP"/>
    <property type="match status" value="1"/>
</dbReference>
<comment type="caution">
    <text evidence="8">The sequence shown here is derived from an EMBL/GenBank/DDBJ whole genome shotgun (WGS) entry which is preliminary data.</text>
</comment>